<comment type="similarity">
    <text evidence="2">Belongs to the periplasmic pilus chaperone family.</text>
</comment>
<dbReference type="Gene3D" id="2.60.40.10">
    <property type="entry name" value="Immunoglobulins"/>
    <property type="match status" value="1"/>
</dbReference>
<dbReference type="EMBL" id="CP015600">
    <property type="protein sequence ID" value="ANF88969.1"/>
    <property type="molecule type" value="Genomic_DNA"/>
</dbReference>
<keyword evidence="3" id="KW-0732">Signal</keyword>
<protein>
    <submittedName>
        <fullName evidence="8">Putative fimbrial chaperone protein</fullName>
    </submittedName>
</protein>
<feature type="domain" description="Pili assembly chaperone N-terminal" evidence="7">
    <location>
        <begin position="41"/>
        <end position="154"/>
    </location>
</feature>
<evidence type="ECO:0000256" key="5">
    <source>
        <dbReference type="ARBA" id="ARBA00023186"/>
    </source>
</evidence>
<dbReference type="NCBIfam" id="NF007392">
    <property type="entry name" value="PRK09918.1"/>
    <property type="match status" value="1"/>
</dbReference>
<evidence type="ECO:0000313" key="8">
    <source>
        <dbReference type="EMBL" id="ANF88969.1"/>
    </source>
</evidence>
<sequence>MVNFISGGEYRVRGFLIISSALLRGASICLLFATVAVADGMYPETTVVVLYEEDGEATINIKNTDAGPALLHSVVENVPEDLEPLLIVTPPIARVEAGETQLVRFIATLKEPLKTQRLKRVSFEGIPQARAVDGATIGITLRQNLPLILHPQGLPRHHTPWELLKWKRAGERLTVHNDSAYVVRLAPDVKVFPKGFLATLPRTYLLPGEVLTAELDSPLGNAAEVEIQPATVYGFTVDNYRAPIVTDGA</sequence>
<proteinExistence type="inferred from homology"/>
<dbReference type="InterPro" id="IPR001829">
    <property type="entry name" value="Pili_assmbl_chaperone_bac"/>
</dbReference>
<dbReference type="InterPro" id="IPR050643">
    <property type="entry name" value="Periplasmic_pilus_chap"/>
</dbReference>
<dbReference type="RefSeq" id="WP_082895964.1">
    <property type="nucleotide sequence ID" value="NZ_CP015600.1"/>
</dbReference>
<dbReference type="InterPro" id="IPR036316">
    <property type="entry name" value="Pili_assmbl_chap_C_dom_sf"/>
</dbReference>
<keyword evidence="5" id="KW-0143">Chaperone</keyword>
<evidence type="ECO:0000313" key="9">
    <source>
        <dbReference type="Proteomes" id="UP000077829"/>
    </source>
</evidence>
<keyword evidence="6" id="KW-0472">Membrane</keyword>
<dbReference type="GO" id="GO:0030288">
    <property type="term" value="C:outer membrane-bounded periplasmic space"/>
    <property type="evidence" value="ECO:0007669"/>
    <property type="project" value="InterPro"/>
</dbReference>
<dbReference type="InterPro" id="IPR008962">
    <property type="entry name" value="PapD-like_sf"/>
</dbReference>
<evidence type="ECO:0000256" key="4">
    <source>
        <dbReference type="ARBA" id="ARBA00022764"/>
    </source>
</evidence>
<evidence type="ECO:0000256" key="1">
    <source>
        <dbReference type="ARBA" id="ARBA00004418"/>
    </source>
</evidence>
<name>A0A172ZA76_9PSED</name>
<comment type="subcellular location">
    <subcellularLocation>
        <location evidence="1">Periplasm</location>
    </subcellularLocation>
</comment>
<dbReference type="KEGG" id="panr:A7J50_5639"/>
<dbReference type="SUPFAM" id="SSF49354">
    <property type="entry name" value="PapD-like"/>
    <property type="match status" value="1"/>
</dbReference>
<keyword evidence="4" id="KW-0574">Periplasm</keyword>
<dbReference type="InterPro" id="IPR013783">
    <property type="entry name" value="Ig-like_fold"/>
</dbReference>
<gene>
    <name evidence="8" type="ORF">A7J50_5639</name>
</gene>
<dbReference type="GO" id="GO:0071555">
    <property type="term" value="P:cell wall organization"/>
    <property type="evidence" value="ECO:0007669"/>
    <property type="project" value="InterPro"/>
</dbReference>
<evidence type="ECO:0000259" key="7">
    <source>
        <dbReference type="Pfam" id="PF00345"/>
    </source>
</evidence>
<dbReference type="PRINTS" id="PR00969">
    <property type="entry name" value="CHAPERONPILI"/>
</dbReference>
<evidence type="ECO:0000256" key="2">
    <source>
        <dbReference type="ARBA" id="ARBA00007399"/>
    </source>
</evidence>
<dbReference type="PANTHER" id="PTHR30251:SF3">
    <property type="entry name" value="FIMBRIAL CHAPARONE PROTEIN"/>
    <property type="match status" value="1"/>
</dbReference>
<keyword evidence="6" id="KW-1133">Transmembrane helix</keyword>
<dbReference type="AlphaFoldDB" id="A0A172ZA76"/>
<dbReference type="PATRIC" id="fig|219572.3.peg.5788"/>
<evidence type="ECO:0000256" key="6">
    <source>
        <dbReference type="SAM" id="Phobius"/>
    </source>
</evidence>
<dbReference type="STRING" id="219572.A7J50_5639"/>
<keyword evidence="6" id="KW-0812">Transmembrane</keyword>
<evidence type="ECO:0000256" key="3">
    <source>
        <dbReference type="ARBA" id="ARBA00022729"/>
    </source>
</evidence>
<dbReference type="Pfam" id="PF00345">
    <property type="entry name" value="PapD_N"/>
    <property type="match status" value="1"/>
</dbReference>
<reference evidence="8 9" key="1">
    <citation type="submission" date="2016-05" db="EMBL/GenBank/DDBJ databases">
        <title>Complete genome sequence of Pseudomonas antarctica PAMC 27494.</title>
        <authorList>
            <person name="Lee J."/>
        </authorList>
    </citation>
    <scope>NUCLEOTIDE SEQUENCE [LARGE SCALE GENOMIC DNA]</scope>
    <source>
        <strain evidence="8 9">PAMC 27494</strain>
    </source>
</reference>
<organism evidence="8 9">
    <name type="scientific">Pseudomonas antarctica</name>
    <dbReference type="NCBI Taxonomy" id="219572"/>
    <lineage>
        <taxon>Bacteria</taxon>
        <taxon>Pseudomonadati</taxon>
        <taxon>Pseudomonadota</taxon>
        <taxon>Gammaproteobacteria</taxon>
        <taxon>Pseudomonadales</taxon>
        <taxon>Pseudomonadaceae</taxon>
        <taxon>Pseudomonas</taxon>
    </lineage>
</organism>
<feature type="transmembrane region" description="Helical" evidence="6">
    <location>
        <begin position="12"/>
        <end position="38"/>
    </location>
</feature>
<dbReference type="Proteomes" id="UP000077829">
    <property type="component" value="Chromosome"/>
</dbReference>
<dbReference type="InterPro" id="IPR016147">
    <property type="entry name" value="Pili_assmbl_chaperone_N"/>
</dbReference>
<accession>A0A172ZA76</accession>
<dbReference type="PANTHER" id="PTHR30251">
    <property type="entry name" value="PILUS ASSEMBLY CHAPERONE"/>
    <property type="match status" value="1"/>
</dbReference>
<dbReference type="SUPFAM" id="SSF49584">
    <property type="entry name" value="Periplasmic chaperone C-domain"/>
    <property type="match status" value="1"/>
</dbReference>